<dbReference type="Proteomes" id="UP000006875">
    <property type="component" value="Plasmid pILYOP01"/>
</dbReference>
<evidence type="ECO:0000313" key="2">
    <source>
        <dbReference type="Proteomes" id="UP000006875"/>
    </source>
</evidence>
<accession>E3HBL7</accession>
<protein>
    <submittedName>
        <fullName evidence="1">Uncharacterized protein</fullName>
    </submittedName>
</protein>
<dbReference type="HOGENOM" id="CLU_2493722_0_0_0"/>
<keyword evidence="2" id="KW-1185">Reference proteome</keyword>
<evidence type="ECO:0000313" key="1">
    <source>
        <dbReference type="EMBL" id="ADO83713.1"/>
    </source>
</evidence>
<gene>
    <name evidence="1" type="ordered locus">Ilyop_1942</name>
</gene>
<sequence length="86" mass="9832">MAKERLVYIGPNIKGTVLTKNKTYIKKDGKFLSVIETFLDKNPSFLSLFISTAEFAKSRSKIADGKSIYNHKINKALEEYKKESEK</sequence>
<name>E3HBL7_ILYPC</name>
<dbReference type="KEGG" id="ipo:Ilyop_1942"/>
<dbReference type="AlphaFoldDB" id="E3HBL7"/>
<keyword evidence="1" id="KW-0614">Plasmid</keyword>
<dbReference type="RefSeq" id="WP_013388375.1">
    <property type="nucleotide sequence ID" value="NC_014633.1"/>
</dbReference>
<geneLocation type="plasmid" evidence="1 2">
    <name>pILYOP01</name>
</geneLocation>
<organism evidence="1 2">
    <name type="scientific">Ilyobacter polytropus (strain ATCC 51220 / DSM 2926 / LMG 16218 / CuHBu1)</name>
    <dbReference type="NCBI Taxonomy" id="572544"/>
    <lineage>
        <taxon>Bacteria</taxon>
        <taxon>Fusobacteriati</taxon>
        <taxon>Fusobacteriota</taxon>
        <taxon>Fusobacteriia</taxon>
        <taxon>Fusobacteriales</taxon>
        <taxon>Fusobacteriaceae</taxon>
        <taxon>Ilyobacter</taxon>
    </lineage>
</organism>
<proteinExistence type="predicted"/>
<reference evidence="1 2" key="1">
    <citation type="journal article" date="2010" name="Stand. Genomic Sci.">
        <title>Complete genome sequence of Ilyobacter polytropus type strain (CuHbu1).</title>
        <authorList>
            <person name="Sikorski J."/>
            <person name="Chertkov O."/>
            <person name="Lapidus A."/>
            <person name="Nolan M."/>
            <person name="Lucas S."/>
            <person name="Del Rio T.G."/>
            <person name="Tice H."/>
            <person name="Cheng J.F."/>
            <person name="Tapia R."/>
            <person name="Han C."/>
            <person name="Goodwin L."/>
            <person name="Pitluck S."/>
            <person name="Liolios K."/>
            <person name="Ivanova N."/>
            <person name="Mavromatis K."/>
            <person name="Mikhailova N."/>
            <person name="Pati A."/>
            <person name="Chen A."/>
            <person name="Palaniappan K."/>
            <person name="Land M."/>
            <person name="Hauser L."/>
            <person name="Chang Y.J."/>
            <person name="Jeffries C.D."/>
            <person name="Brambilla E."/>
            <person name="Yasawong M."/>
            <person name="Rohde M."/>
            <person name="Pukall R."/>
            <person name="Spring S."/>
            <person name="Goker M."/>
            <person name="Woyke T."/>
            <person name="Bristow J."/>
            <person name="Eisen J.A."/>
            <person name="Markowitz V."/>
            <person name="Hugenholtz P."/>
            <person name="Kyrpides N.C."/>
            <person name="Klenk H.P."/>
        </authorList>
    </citation>
    <scope>NUCLEOTIDE SEQUENCE [LARGE SCALE GENOMIC DNA]</scope>
    <source>
        <strain evidence="2">ATCC 51220 / DSM 2926 / LMG 16218 / CuHBu1</strain>
        <plasmid evidence="2">pILYOP01</plasmid>
    </source>
</reference>
<dbReference type="EMBL" id="CP002282">
    <property type="protein sequence ID" value="ADO83713.1"/>
    <property type="molecule type" value="Genomic_DNA"/>
</dbReference>